<gene>
    <name evidence="8" type="ORF">HMPREF9332_01160</name>
</gene>
<comment type="caution">
    <text evidence="8">The sequence shown here is derived from an EMBL/GenBank/DDBJ whole genome shotgun (WGS) entry which is preliminary data.</text>
</comment>
<organism evidence="8 9">
    <name type="scientific">Alloprevotella rava F0323</name>
    <dbReference type="NCBI Taxonomy" id="679199"/>
    <lineage>
        <taxon>Bacteria</taxon>
        <taxon>Pseudomonadati</taxon>
        <taxon>Bacteroidota</taxon>
        <taxon>Bacteroidia</taxon>
        <taxon>Bacteroidales</taxon>
        <taxon>Prevotellaceae</taxon>
        <taxon>Alloprevotella</taxon>
    </lineage>
</organism>
<keyword evidence="3" id="KW-0677">Repeat</keyword>
<dbReference type="InterPro" id="IPR011004">
    <property type="entry name" value="Trimer_LpxA-like_sf"/>
</dbReference>
<evidence type="ECO:0000256" key="5">
    <source>
        <dbReference type="ARBA" id="ARBA00055587"/>
    </source>
</evidence>
<dbReference type="eggNOG" id="COG0110">
    <property type="taxonomic scope" value="Bacteria"/>
</dbReference>
<dbReference type="InterPro" id="IPR001451">
    <property type="entry name" value="Hexapep"/>
</dbReference>
<reference evidence="8 9" key="1">
    <citation type="submission" date="2011-08" db="EMBL/GenBank/DDBJ databases">
        <title>The Genome Sequence of Prevotella sp. oral taxon 302 str. F0323.</title>
        <authorList>
            <consortium name="The Broad Institute Genome Sequencing Platform"/>
            <person name="Earl A."/>
            <person name="Ward D."/>
            <person name="Feldgarden M."/>
            <person name="Gevers D."/>
            <person name="Izard J."/>
            <person name="Blanton J.M."/>
            <person name="Baranova O.V."/>
            <person name="Tanner A.C."/>
            <person name="Dewhirst F.E."/>
            <person name="Young S.K."/>
            <person name="Zeng Q."/>
            <person name="Gargeya S."/>
            <person name="Fitzgerald M."/>
            <person name="Haas B."/>
            <person name="Abouelleil A."/>
            <person name="Alvarado L."/>
            <person name="Arachchi H.M."/>
            <person name="Berlin A."/>
            <person name="Brown A."/>
            <person name="Chapman S.B."/>
            <person name="Chen Z."/>
            <person name="Dunbar C."/>
            <person name="Freedman E."/>
            <person name="Gearin G."/>
            <person name="Gellesch M."/>
            <person name="Goldberg J."/>
            <person name="Griggs A."/>
            <person name="Gujja S."/>
            <person name="Heiman D."/>
            <person name="Howarth C."/>
            <person name="Larson L."/>
            <person name="Lui A."/>
            <person name="MacDonald P.J.P."/>
            <person name="Montmayeur A."/>
            <person name="Murphy C."/>
            <person name="Neiman D."/>
            <person name="Pearson M."/>
            <person name="Priest M."/>
            <person name="Roberts A."/>
            <person name="Saif S."/>
            <person name="Shea T."/>
            <person name="Shenoy N."/>
            <person name="Sisk P."/>
            <person name="Stolte C."/>
            <person name="Sykes S."/>
            <person name="Wortman J."/>
            <person name="Nusbaum C."/>
            <person name="Birren B."/>
        </authorList>
    </citation>
    <scope>NUCLEOTIDE SEQUENCE [LARGE SCALE GENOMIC DNA]</scope>
    <source>
        <strain evidence="8 9">F0323</strain>
    </source>
</reference>
<name>G5GC59_9BACT</name>
<dbReference type="FunFam" id="2.160.10.10:FF:000025">
    <property type="entry name" value="Hexapeptide-repeat containing-acetyltransferase"/>
    <property type="match status" value="1"/>
</dbReference>
<evidence type="ECO:0000256" key="6">
    <source>
        <dbReference type="RuleBase" id="RU367021"/>
    </source>
</evidence>
<dbReference type="SUPFAM" id="SSF51161">
    <property type="entry name" value="Trimeric LpxA-like enzymes"/>
    <property type="match status" value="1"/>
</dbReference>
<dbReference type="Proteomes" id="UP000015993">
    <property type="component" value="Unassembled WGS sequence"/>
</dbReference>
<dbReference type="PATRIC" id="fig|679199.3.peg.1274"/>
<dbReference type="EC" id="2.3.1.-" evidence="6"/>
<dbReference type="GO" id="GO:0008870">
    <property type="term" value="F:galactoside O-acetyltransferase activity"/>
    <property type="evidence" value="ECO:0007669"/>
    <property type="project" value="TreeGrafter"/>
</dbReference>
<dbReference type="CDD" id="cd03357">
    <property type="entry name" value="LbH_MAT_GAT"/>
    <property type="match status" value="1"/>
</dbReference>
<keyword evidence="9" id="KW-1185">Reference proteome</keyword>
<dbReference type="EMBL" id="ACZK01000020">
    <property type="protein sequence ID" value="EHG22955.1"/>
    <property type="molecule type" value="Genomic_DNA"/>
</dbReference>
<evidence type="ECO:0000259" key="7">
    <source>
        <dbReference type="SMART" id="SM01266"/>
    </source>
</evidence>
<evidence type="ECO:0000313" key="8">
    <source>
        <dbReference type="EMBL" id="EHG22955.1"/>
    </source>
</evidence>
<keyword evidence="2 6" id="KW-0808">Transferase</keyword>
<dbReference type="PROSITE" id="PS00101">
    <property type="entry name" value="HEXAPEP_TRANSFERASES"/>
    <property type="match status" value="1"/>
</dbReference>
<dbReference type="InterPro" id="IPR024688">
    <property type="entry name" value="Mac_dom"/>
</dbReference>
<accession>G5GC59</accession>
<dbReference type="InterPro" id="IPR018357">
    <property type="entry name" value="Hexapep_transf_CS"/>
</dbReference>
<evidence type="ECO:0000256" key="1">
    <source>
        <dbReference type="ARBA" id="ARBA00007274"/>
    </source>
</evidence>
<dbReference type="Pfam" id="PF12464">
    <property type="entry name" value="Mac"/>
    <property type="match status" value="1"/>
</dbReference>
<protein>
    <recommendedName>
        <fullName evidence="6">Acetyltransferase</fullName>
        <ecNumber evidence="6">2.3.1.-</ecNumber>
    </recommendedName>
</protein>
<dbReference type="Pfam" id="PF00132">
    <property type="entry name" value="Hexapep"/>
    <property type="match status" value="1"/>
</dbReference>
<keyword evidence="4 6" id="KW-0012">Acyltransferase</keyword>
<dbReference type="PANTHER" id="PTHR43017:SF1">
    <property type="entry name" value="ACETYLTRANSFERASE YJL218W-RELATED"/>
    <property type="match status" value="1"/>
</dbReference>
<dbReference type="InterPro" id="IPR039369">
    <property type="entry name" value="LacA-like"/>
</dbReference>
<evidence type="ECO:0000313" key="9">
    <source>
        <dbReference type="Proteomes" id="UP000015993"/>
    </source>
</evidence>
<dbReference type="SMART" id="SM01266">
    <property type="entry name" value="Mac"/>
    <property type="match status" value="1"/>
</dbReference>
<dbReference type="AlphaFoldDB" id="G5GC59"/>
<evidence type="ECO:0000256" key="3">
    <source>
        <dbReference type="ARBA" id="ARBA00022737"/>
    </source>
</evidence>
<feature type="domain" description="Maltose/galactoside acetyltransferase" evidence="7">
    <location>
        <begin position="10"/>
        <end position="65"/>
    </location>
</feature>
<sequence length="190" mass="20900">MYLCGMMTDREKALSGQWYNPATDAELREKMKHTQALLYDYNRLHPSDSEGRDALIRQILGQVGEECCILQPFLCDYGVNISVGHHFFMNKGCQILDGGHVTFGNNIFVGPMCGFHTAIHPFDVEQRNRGEERAEPIRVGNNVWIGAQVCVLPGVTIGDNSVIGAGSVVSRDIPAGVVAVGNPCRVLRKL</sequence>
<dbReference type="PANTHER" id="PTHR43017">
    <property type="entry name" value="GALACTOSIDE O-ACETYLTRANSFERASE"/>
    <property type="match status" value="1"/>
</dbReference>
<dbReference type="STRING" id="679199.HMPREF9332_01160"/>
<evidence type="ECO:0000256" key="4">
    <source>
        <dbReference type="ARBA" id="ARBA00023315"/>
    </source>
</evidence>
<proteinExistence type="inferred from homology"/>
<comment type="function">
    <text evidence="5">Acetyltransferase implicated in the O-acetylation of Nod factors.</text>
</comment>
<dbReference type="HOGENOM" id="CLU_051638_3_3_10"/>
<evidence type="ECO:0000256" key="2">
    <source>
        <dbReference type="ARBA" id="ARBA00022679"/>
    </source>
</evidence>
<comment type="similarity">
    <text evidence="1 6">Belongs to the transferase hexapeptide repeat family.</text>
</comment>
<dbReference type="Gene3D" id="2.160.10.10">
    <property type="entry name" value="Hexapeptide repeat proteins"/>
    <property type="match status" value="1"/>
</dbReference>